<keyword evidence="2" id="KW-1185">Reference proteome</keyword>
<evidence type="ECO:0000313" key="3">
    <source>
        <dbReference type="WBParaSite" id="Gr19_v10_g9969.t1"/>
    </source>
</evidence>
<name>A0A914IDZ3_GLORO</name>
<dbReference type="WBParaSite" id="Gr19_v10_g9969.t1">
    <property type="protein sequence ID" value="Gr19_v10_g9969.t1"/>
    <property type="gene ID" value="Gr19_v10_g9969"/>
</dbReference>
<sequence length="185" mass="21366">MVLFIEFCSDRLECPPKSLRDRLNHPEDRVRVLSEVIGRKVRTTYNDRNGMKKTFYVGGITEFGAAFTQAYGRMKGPYNVNVAAYFYTRHRIKLHHPYVPCIIEKFNGNGEDRFYPMELIELVDEQKDGRSKGLFGHLFAEHMDIEQCSERSISSTPGGLQLRIDDDEAEGCGRDECTQPSYARW</sequence>
<dbReference type="Pfam" id="PF02170">
    <property type="entry name" value="PAZ"/>
    <property type="match status" value="1"/>
</dbReference>
<protein>
    <submittedName>
        <fullName evidence="3">PAZ domain-containing protein</fullName>
    </submittedName>
</protein>
<evidence type="ECO:0000313" key="2">
    <source>
        <dbReference type="Proteomes" id="UP000887572"/>
    </source>
</evidence>
<dbReference type="InterPro" id="IPR003100">
    <property type="entry name" value="PAZ_dom"/>
</dbReference>
<reference evidence="3" key="1">
    <citation type="submission" date="2022-11" db="UniProtKB">
        <authorList>
            <consortium name="WormBaseParasite"/>
        </authorList>
    </citation>
    <scope>IDENTIFICATION</scope>
</reference>
<dbReference type="Gene3D" id="2.170.260.10">
    <property type="entry name" value="paz domain"/>
    <property type="match status" value="1"/>
</dbReference>
<dbReference type="InterPro" id="IPR036085">
    <property type="entry name" value="PAZ_dom_sf"/>
</dbReference>
<organism evidence="2 3">
    <name type="scientific">Globodera rostochiensis</name>
    <name type="common">Golden nematode worm</name>
    <name type="synonym">Heterodera rostochiensis</name>
    <dbReference type="NCBI Taxonomy" id="31243"/>
    <lineage>
        <taxon>Eukaryota</taxon>
        <taxon>Metazoa</taxon>
        <taxon>Ecdysozoa</taxon>
        <taxon>Nematoda</taxon>
        <taxon>Chromadorea</taxon>
        <taxon>Rhabditida</taxon>
        <taxon>Tylenchina</taxon>
        <taxon>Tylenchomorpha</taxon>
        <taxon>Tylenchoidea</taxon>
        <taxon>Heteroderidae</taxon>
        <taxon>Heteroderinae</taxon>
        <taxon>Globodera</taxon>
    </lineage>
</organism>
<evidence type="ECO:0000259" key="1">
    <source>
        <dbReference type="PROSITE" id="PS50821"/>
    </source>
</evidence>
<accession>A0A914IDZ3</accession>
<dbReference type="SUPFAM" id="SSF101690">
    <property type="entry name" value="PAZ domain"/>
    <property type="match status" value="1"/>
</dbReference>
<dbReference type="AlphaFoldDB" id="A0A914IDZ3"/>
<dbReference type="PROSITE" id="PS50821">
    <property type="entry name" value="PAZ"/>
    <property type="match status" value="1"/>
</dbReference>
<feature type="domain" description="PAZ" evidence="1">
    <location>
        <begin position="3"/>
        <end position="124"/>
    </location>
</feature>
<dbReference type="GO" id="GO:0003723">
    <property type="term" value="F:RNA binding"/>
    <property type="evidence" value="ECO:0007669"/>
    <property type="project" value="InterPro"/>
</dbReference>
<dbReference type="Proteomes" id="UP000887572">
    <property type="component" value="Unplaced"/>
</dbReference>
<proteinExistence type="predicted"/>